<feature type="compositionally biased region" description="Polar residues" evidence="6">
    <location>
        <begin position="337"/>
        <end position="371"/>
    </location>
</feature>
<keyword evidence="5" id="KW-0687">Ribonucleoprotein</keyword>
<evidence type="ECO:0000259" key="7">
    <source>
        <dbReference type="Pfam" id="PF08492"/>
    </source>
</evidence>
<dbReference type="PANTHER" id="PTHR14094">
    <property type="entry name" value="SIGNAL RECOGNITION PARTICLE 72"/>
    <property type="match status" value="1"/>
</dbReference>
<feature type="compositionally biased region" description="Basic and acidic residues" evidence="6">
    <location>
        <begin position="295"/>
        <end position="307"/>
    </location>
</feature>
<evidence type="ECO:0000313" key="9">
    <source>
        <dbReference type="Proteomes" id="UP001359559"/>
    </source>
</evidence>
<dbReference type="GO" id="GO:0005786">
    <property type="term" value="C:signal recognition particle, endoplasmic reticulum targeting"/>
    <property type="evidence" value="ECO:0007669"/>
    <property type="project" value="TreeGrafter"/>
</dbReference>
<dbReference type="AlphaFoldDB" id="A0AAN9KKF6"/>
<keyword evidence="9" id="KW-1185">Reference proteome</keyword>
<dbReference type="InterPro" id="IPR026270">
    <property type="entry name" value="SRP72"/>
</dbReference>
<evidence type="ECO:0000256" key="2">
    <source>
        <dbReference type="ARBA" id="ARBA00004496"/>
    </source>
</evidence>
<dbReference type="EMBL" id="JAYKXN010000001">
    <property type="protein sequence ID" value="KAK7318071.1"/>
    <property type="molecule type" value="Genomic_DNA"/>
</dbReference>
<dbReference type="Proteomes" id="UP001359559">
    <property type="component" value="Unassembled WGS sequence"/>
</dbReference>
<protein>
    <recommendedName>
        <fullName evidence="7">Signal recognition particle SRP72 subunit RNA-binding domain-containing protein</fullName>
    </recommendedName>
</protein>
<evidence type="ECO:0000256" key="5">
    <source>
        <dbReference type="ARBA" id="ARBA00023274"/>
    </source>
</evidence>
<keyword evidence="4" id="KW-0256">Endoplasmic reticulum</keyword>
<feature type="compositionally biased region" description="Basic residues" evidence="6">
    <location>
        <begin position="269"/>
        <end position="281"/>
    </location>
</feature>
<proteinExistence type="predicted"/>
<accession>A0AAN9KKF6</accession>
<dbReference type="GO" id="GO:0043022">
    <property type="term" value="F:ribosome binding"/>
    <property type="evidence" value="ECO:0007669"/>
    <property type="project" value="TreeGrafter"/>
</dbReference>
<dbReference type="GO" id="GO:0005783">
    <property type="term" value="C:endoplasmic reticulum"/>
    <property type="evidence" value="ECO:0007669"/>
    <property type="project" value="UniProtKB-SubCell"/>
</dbReference>
<feature type="region of interest" description="Disordered" evidence="6">
    <location>
        <begin position="259"/>
        <end position="371"/>
    </location>
</feature>
<evidence type="ECO:0000313" key="8">
    <source>
        <dbReference type="EMBL" id="KAK7318071.1"/>
    </source>
</evidence>
<evidence type="ECO:0000256" key="3">
    <source>
        <dbReference type="ARBA" id="ARBA00022490"/>
    </source>
</evidence>
<organism evidence="8 9">
    <name type="scientific">Clitoria ternatea</name>
    <name type="common">Butterfly pea</name>
    <dbReference type="NCBI Taxonomy" id="43366"/>
    <lineage>
        <taxon>Eukaryota</taxon>
        <taxon>Viridiplantae</taxon>
        <taxon>Streptophyta</taxon>
        <taxon>Embryophyta</taxon>
        <taxon>Tracheophyta</taxon>
        <taxon>Spermatophyta</taxon>
        <taxon>Magnoliopsida</taxon>
        <taxon>eudicotyledons</taxon>
        <taxon>Gunneridae</taxon>
        <taxon>Pentapetalae</taxon>
        <taxon>rosids</taxon>
        <taxon>fabids</taxon>
        <taxon>Fabales</taxon>
        <taxon>Fabaceae</taxon>
        <taxon>Papilionoideae</taxon>
        <taxon>50 kb inversion clade</taxon>
        <taxon>NPAAA clade</taxon>
        <taxon>indigoferoid/millettioid clade</taxon>
        <taxon>Phaseoleae</taxon>
        <taxon>Clitoria</taxon>
    </lineage>
</organism>
<comment type="caution">
    <text evidence="8">The sequence shown here is derived from an EMBL/GenBank/DDBJ whole genome shotgun (WGS) entry which is preliminary data.</text>
</comment>
<sequence>MVVYKQIDFIHLVWVLIGQEILMEDNLPNDEIDIELSPIAVQLAYVQQLLGHKQDAIEAYTDIIKRDTADDSSIVVAMNNLVSLEGPKDVSDSLRKLDRLKEKNTQGYRSARGLDLKLSAKEKEVIYANRILLLLHANKIEQVFHLSFVIPVLLQATLLVRENKARRAEEILAQCAGKFPEKAKSNVMTEDNKLNIIMQEAASFKLRHGREGDAAQLYKELVKSQGSIKALVGLGINVDSFERTSGAKQVKGPAHVGLTETYEEGMNKTKAKKKRKRKPRYPKGFNPENPGPPLDLERWFPRRERSTYRPKRKDKRASQVRGSQGAMVREKHDIGALSNNSNPKSNQGTASKGATQKVVSEQTKPSSNNLHYWLQTCNGEKKI</sequence>
<comment type="subcellular location">
    <subcellularLocation>
        <location evidence="2">Cytoplasm</location>
    </subcellularLocation>
    <subcellularLocation>
        <location evidence="1">Endoplasmic reticulum</location>
    </subcellularLocation>
</comment>
<reference evidence="8 9" key="1">
    <citation type="submission" date="2024-01" db="EMBL/GenBank/DDBJ databases">
        <title>The genomes of 5 underutilized Papilionoideae crops provide insights into root nodulation and disease resistance.</title>
        <authorList>
            <person name="Yuan L."/>
        </authorList>
    </citation>
    <scope>NUCLEOTIDE SEQUENCE [LARGE SCALE GENOMIC DNA]</scope>
    <source>
        <strain evidence="8">LY-2023</strain>
        <tissue evidence="8">Leaf</tissue>
    </source>
</reference>
<dbReference type="GO" id="GO:0006614">
    <property type="term" value="P:SRP-dependent cotranslational protein targeting to membrane"/>
    <property type="evidence" value="ECO:0007669"/>
    <property type="project" value="InterPro"/>
</dbReference>
<feature type="domain" description="Signal recognition particle SRP72 subunit RNA-binding" evidence="7">
    <location>
        <begin position="262"/>
        <end position="310"/>
    </location>
</feature>
<dbReference type="InterPro" id="IPR013699">
    <property type="entry name" value="Signal_recog_part_SRP72_RNA-bd"/>
</dbReference>
<name>A0AAN9KKF6_CLITE</name>
<keyword evidence="3" id="KW-0963">Cytoplasm</keyword>
<evidence type="ECO:0000256" key="1">
    <source>
        <dbReference type="ARBA" id="ARBA00004240"/>
    </source>
</evidence>
<dbReference type="PANTHER" id="PTHR14094:SF9">
    <property type="entry name" value="SIGNAL RECOGNITION PARTICLE SUBUNIT SRP72"/>
    <property type="match status" value="1"/>
</dbReference>
<evidence type="ECO:0000256" key="4">
    <source>
        <dbReference type="ARBA" id="ARBA00022824"/>
    </source>
</evidence>
<evidence type="ECO:0000256" key="6">
    <source>
        <dbReference type="SAM" id="MobiDB-lite"/>
    </source>
</evidence>
<dbReference type="GO" id="GO:0008312">
    <property type="term" value="F:7S RNA binding"/>
    <property type="evidence" value="ECO:0007669"/>
    <property type="project" value="InterPro"/>
</dbReference>
<dbReference type="Pfam" id="PF08492">
    <property type="entry name" value="SRP72"/>
    <property type="match status" value="1"/>
</dbReference>
<gene>
    <name evidence="8" type="ORF">RJT34_02769</name>
</gene>